<dbReference type="EMBL" id="CAMAPE010000054">
    <property type="protein sequence ID" value="CAH9111666.1"/>
    <property type="molecule type" value="Genomic_DNA"/>
</dbReference>
<evidence type="ECO:0000313" key="1">
    <source>
        <dbReference type="EMBL" id="CAH9111666.1"/>
    </source>
</evidence>
<dbReference type="Proteomes" id="UP001152484">
    <property type="component" value="Unassembled WGS sequence"/>
</dbReference>
<organism evidence="1 2">
    <name type="scientific">Cuscuta europaea</name>
    <name type="common">European dodder</name>
    <dbReference type="NCBI Taxonomy" id="41803"/>
    <lineage>
        <taxon>Eukaryota</taxon>
        <taxon>Viridiplantae</taxon>
        <taxon>Streptophyta</taxon>
        <taxon>Embryophyta</taxon>
        <taxon>Tracheophyta</taxon>
        <taxon>Spermatophyta</taxon>
        <taxon>Magnoliopsida</taxon>
        <taxon>eudicotyledons</taxon>
        <taxon>Gunneridae</taxon>
        <taxon>Pentapetalae</taxon>
        <taxon>asterids</taxon>
        <taxon>lamiids</taxon>
        <taxon>Solanales</taxon>
        <taxon>Convolvulaceae</taxon>
        <taxon>Cuscuteae</taxon>
        <taxon>Cuscuta</taxon>
        <taxon>Cuscuta subgen. Cuscuta</taxon>
    </lineage>
</organism>
<keyword evidence="2" id="KW-1185">Reference proteome</keyword>
<comment type="caution">
    <text evidence="1">The sequence shown here is derived from an EMBL/GenBank/DDBJ whole genome shotgun (WGS) entry which is preliminary data.</text>
</comment>
<evidence type="ECO:0000313" key="2">
    <source>
        <dbReference type="Proteomes" id="UP001152484"/>
    </source>
</evidence>
<reference evidence="1" key="1">
    <citation type="submission" date="2022-07" db="EMBL/GenBank/DDBJ databases">
        <authorList>
            <person name="Macas J."/>
            <person name="Novak P."/>
            <person name="Neumann P."/>
        </authorList>
    </citation>
    <scope>NUCLEOTIDE SEQUENCE</scope>
</reference>
<name>A0A9P0ZQZ8_CUSEU</name>
<sequence length="106" mass="12528">MDNKPSVWSNKVLLLVAVGLLLFLSVRIEVNYHYHHKLAKDDIEIIRMIMMIIGPLPPPDVVMIRKMMRSYYSFHLHHHTYNSINNVMKREVPDGPNPSHHKDIRY</sequence>
<accession>A0A9P0ZQZ8</accession>
<proteinExistence type="predicted"/>
<dbReference type="AlphaFoldDB" id="A0A9P0ZQZ8"/>
<gene>
    <name evidence="1" type="ORF">CEURO_LOCUS19352</name>
</gene>
<protein>
    <submittedName>
        <fullName evidence="1">Uncharacterized protein</fullName>
    </submittedName>
</protein>
<dbReference type="OrthoDB" id="1321376at2759"/>